<proteinExistence type="predicted"/>
<dbReference type="STRING" id="1742973.COMA2_30158"/>
<dbReference type="AlphaFoldDB" id="A0A0S4LIC9"/>
<accession>A0A0S4LIC9</accession>
<dbReference type="Proteomes" id="UP000198736">
    <property type="component" value="Unassembled WGS sequence"/>
</dbReference>
<sequence>MPLSSFSSVLSALAYVPIASVIYYEPDRHRVTHSPRRKFARPDDHQRRILAYDRRLPVYTGMCSPGISARRSQISRSMVSHSKKRPQFSAIQMLWTGRIPLTHCTNFAASA</sequence>
<dbReference type="EMBL" id="CZPZ01000023">
    <property type="protein sequence ID" value="CUS37269.1"/>
    <property type="molecule type" value="Genomic_DNA"/>
</dbReference>
<evidence type="ECO:0000313" key="1">
    <source>
        <dbReference type="EMBL" id="CUS37269.1"/>
    </source>
</evidence>
<organism evidence="1 2">
    <name type="scientific">Candidatus Nitrospira nitrificans</name>
    <dbReference type="NCBI Taxonomy" id="1742973"/>
    <lineage>
        <taxon>Bacteria</taxon>
        <taxon>Pseudomonadati</taxon>
        <taxon>Nitrospirota</taxon>
        <taxon>Nitrospiria</taxon>
        <taxon>Nitrospirales</taxon>
        <taxon>Nitrospiraceae</taxon>
        <taxon>Nitrospira</taxon>
    </lineage>
</organism>
<keyword evidence="2" id="KW-1185">Reference proteome</keyword>
<protein>
    <submittedName>
        <fullName evidence="1">Uncharacterized protein</fullName>
    </submittedName>
</protein>
<name>A0A0S4LIC9_9BACT</name>
<evidence type="ECO:0000313" key="2">
    <source>
        <dbReference type="Proteomes" id="UP000198736"/>
    </source>
</evidence>
<gene>
    <name evidence="1" type="ORF">COMA2_30158</name>
</gene>
<reference evidence="2" key="1">
    <citation type="submission" date="2015-10" db="EMBL/GenBank/DDBJ databases">
        <authorList>
            <person name="Luecker S."/>
            <person name="Luecker S."/>
        </authorList>
    </citation>
    <scope>NUCLEOTIDE SEQUENCE [LARGE SCALE GENOMIC DNA]</scope>
</reference>